<evidence type="ECO:0000256" key="1">
    <source>
        <dbReference type="ARBA" id="ARBA00002494"/>
    </source>
</evidence>
<keyword evidence="4" id="KW-0479">Metal-binding</keyword>
<dbReference type="PROSITE" id="PS51257">
    <property type="entry name" value="PROKAR_LIPOPROTEIN"/>
    <property type="match status" value="1"/>
</dbReference>
<evidence type="ECO:0000256" key="3">
    <source>
        <dbReference type="ARBA" id="ARBA00022714"/>
    </source>
</evidence>
<name>A0A142KL25_9ACTN</name>
<dbReference type="GO" id="GO:0016705">
    <property type="term" value="F:oxidoreductase activity, acting on paired donors, with incorporation or reduction of molecular oxygen"/>
    <property type="evidence" value="ECO:0007669"/>
    <property type="project" value="UniProtKB-ARBA"/>
</dbReference>
<dbReference type="EMBL" id="CP014352">
    <property type="protein sequence ID" value="AMS06813.1"/>
    <property type="molecule type" value="Genomic_DNA"/>
</dbReference>
<evidence type="ECO:0000256" key="7">
    <source>
        <dbReference type="ARBA" id="ARBA00023157"/>
    </source>
</evidence>
<evidence type="ECO:0000256" key="8">
    <source>
        <dbReference type="ARBA" id="ARBA00029586"/>
    </source>
</evidence>
<feature type="domain" description="Rieske" evidence="10">
    <location>
        <begin position="42"/>
        <end position="134"/>
    </location>
</feature>
<accession>A0A142KL25</accession>
<dbReference type="SUPFAM" id="SSF50022">
    <property type="entry name" value="ISP domain"/>
    <property type="match status" value="1"/>
</dbReference>
<keyword evidence="14" id="KW-1185">Reference proteome</keyword>
<keyword evidence="6" id="KW-0411">Iron-sulfur</keyword>
<dbReference type="KEGG" id="aaci:ASQ49_14630"/>
<dbReference type="GO" id="GO:0004497">
    <property type="term" value="F:monooxygenase activity"/>
    <property type="evidence" value="ECO:0007669"/>
    <property type="project" value="UniProtKB-ARBA"/>
</dbReference>
<keyword evidence="5" id="KW-0408">Iron</keyword>
<protein>
    <recommendedName>
        <fullName evidence="2">Cytochrome bc1 complex Rieske iron-sulfur subunit</fullName>
    </recommendedName>
    <alternativeName>
        <fullName evidence="8">Cytochrome bc1 reductase complex subunit QcrA</fullName>
    </alternativeName>
</protein>
<comment type="function">
    <text evidence="1">Iron-sulfur subunit of the cytochrome bc1 complex, an essential component of the respiratory electron transport chain required for ATP synthesis. The bc1 complex catalyzes the oxidation of menaquinol and the reduction of cytochrome c in the respiratory chain. The bc1 complex operates through a Q-cycle mechanism that couples electron transfer to generation of the proton gradient that drives ATP synthesis.</text>
</comment>
<evidence type="ECO:0000256" key="2">
    <source>
        <dbReference type="ARBA" id="ARBA00015816"/>
    </source>
</evidence>
<dbReference type="Proteomes" id="UP000075221">
    <property type="component" value="Chromosome"/>
</dbReference>
<comment type="cofactor">
    <cofactor evidence="9">
        <name>[2Fe-2S] cluster</name>
        <dbReference type="ChEBI" id="CHEBI:190135"/>
    </cofactor>
</comment>
<dbReference type="RefSeq" id="WP_015070041.1">
    <property type="nucleotide sequence ID" value="NZ_CP013126.1"/>
</dbReference>
<organism evidence="11 13">
    <name type="scientific">Acidipropionibacterium acidipropionici</name>
    <dbReference type="NCBI Taxonomy" id="1748"/>
    <lineage>
        <taxon>Bacteria</taxon>
        <taxon>Bacillati</taxon>
        <taxon>Actinomycetota</taxon>
        <taxon>Actinomycetes</taxon>
        <taxon>Propionibacteriales</taxon>
        <taxon>Propionibacteriaceae</taxon>
        <taxon>Acidipropionibacterium</taxon>
    </lineage>
</organism>
<evidence type="ECO:0000256" key="6">
    <source>
        <dbReference type="ARBA" id="ARBA00023014"/>
    </source>
</evidence>
<dbReference type="Proteomes" id="UP000178666">
    <property type="component" value="Chromosome"/>
</dbReference>
<dbReference type="Pfam" id="PF00355">
    <property type="entry name" value="Rieske"/>
    <property type="match status" value="1"/>
</dbReference>
<evidence type="ECO:0000313" key="13">
    <source>
        <dbReference type="Proteomes" id="UP000075221"/>
    </source>
</evidence>
<evidence type="ECO:0000313" key="14">
    <source>
        <dbReference type="Proteomes" id="UP000178666"/>
    </source>
</evidence>
<evidence type="ECO:0000256" key="4">
    <source>
        <dbReference type="ARBA" id="ARBA00022723"/>
    </source>
</evidence>
<dbReference type="GeneID" id="88086240"/>
<sequence length="136" mass="13358">MSPTRRELIRTTLGLAALATGAGLTACSGDGKGQGVSSSSGPASIAASKVPVGGGAVLEGKGYVVTQPTKWAYKAFSTVCPHAGCNVSAVRDGVIICPCHDSHFKIADGSVAQGPATTGLTAATVTVDGSNLKVSA</sequence>
<dbReference type="GO" id="GO:0051537">
    <property type="term" value="F:2 iron, 2 sulfur cluster binding"/>
    <property type="evidence" value="ECO:0007669"/>
    <property type="project" value="UniProtKB-KW"/>
</dbReference>
<evidence type="ECO:0000259" key="10">
    <source>
        <dbReference type="PROSITE" id="PS51296"/>
    </source>
</evidence>
<evidence type="ECO:0000256" key="9">
    <source>
        <dbReference type="ARBA" id="ARBA00034078"/>
    </source>
</evidence>
<dbReference type="InterPro" id="IPR014349">
    <property type="entry name" value="Rieske_Fe-S_prot"/>
</dbReference>
<dbReference type="InterPro" id="IPR005805">
    <property type="entry name" value="Rieske_Fe-S_prot_C"/>
</dbReference>
<dbReference type="InterPro" id="IPR036922">
    <property type="entry name" value="Rieske_2Fe-2S_sf"/>
</dbReference>
<proteinExistence type="predicted"/>
<evidence type="ECO:0000313" key="11">
    <source>
        <dbReference type="EMBL" id="AMS06813.1"/>
    </source>
</evidence>
<reference evidence="11 13" key="2">
    <citation type="submission" date="2016-02" db="EMBL/GenBank/DDBJ databases">
        <title>Complete Genome Sequence of Propionibacterium acidipropionici ATCC 55737.</title>
        <authorList>
            <person name="Luna Flores C.H."/>
            <person name="Nielsen L.K."/>
            <person name="Marcellin E."/>
        </authorList>
    </citation>
    <scope>NUCLEOTIDE SEQUENCE [LARGE SCALE GENOMIC DNA]</scope>
    <source>
        <strain evidence="11 13">ATCC 55737</strain>
    </source>
</reference>
<dbReference type="PROSITE" id="PS51296">
    <property type="entry name" value="RIESKE"/>
    <property type="match status" value="1"/>
</dbReference>
<keyword evidence="3" id="KW-0001">2Fe-2S</keyword>
<evidence type="ECO:0000256" key="5">
    <source>
        <dbReference type="ARBA" id="ARBA00023004"/>
    </source>
</evidence>
<evidence type="ECO:0000313" key="12">
    <source>
        <dbReference type="EMBL" id="AOZ45597.1"/>
    </source>
</evidence>
<dbReference type="Gene3D" id="2.102.10.10">
    <property type="entry name" value="Rieske [2Fe-2S] iron-sulphur domain"/>
    <property type="match status" value="1"/>
</dbReference>
<dbReference type="PRINTS" id="PR00162">
    <property type="entry name" value="RIESKE"/>
</dbReference>
<reference evidence="12 14" key="1">
    <citation type="journal article" date="2016" name="Plant Dis.">
        <title>Improved production of propionic acid using genome shuffling.</title>
        <authorList>
            <person name="Luna-Flores C.H."/>
            <person name="Palfreyman R.W."/>
            <person name="Kromer J.O."/>
            <person name="Nielsen L.K."/>
            <person name="Marcellin E."/>
        </authorList>
    </citation>
    <scope>NUCLEOTIDE SEQUENCE [LARGE SCALE GENOMIC DNA]</scope>
    <source>
        <strain evidence="12 14">F3E8</strain>
    </source>
</reference>
<gene>
    <name evidence="12" type="ORF">A8L58_01465</name>
    <name evidence="11" type="ORF">AXH35_16530</name>
</gene>
<dbReference type="CDD" id="cd03467">
    <property type="entry name" value="Rieske"/>
    <property type="match status" value="1"/>
</dbReference>
<dbReference type="OMA" id="TIDCACH"/>
<dbReference type="AlphaFoldDB" id="A0A142KL25"/>
<keyword evidence="7" id="KW-1015">Disulfide bond</keyword>
<dbReference type="GO" id="GO:0016020">
    <property type="term" value="C:membrane"/>
    <property type="evidence" value="ECO:0007669"/>
    <property type="project" value="InterPro"/>
</dbReference>
<dbReference type="OrthoDB" id="25106at2"/>
<dbReference type="GO" id="GO:0046872">
    <property type="term" value="F:metal ion binding"/>
    <property type="evidence" value="ECO:0007669"/>
    <property type="project" value="UniProtKB-KW"/>
</dbReference>
<dbReference type="InterPro" id="IPR017941">
    <property type="entry name" value="Rieske_2Fe-2S"/>
</dbReference>
<dbReference type="EMBL" id="CP015970">
    <property type="protein sequence ID" value="AOZ45597.1"/>
    <property type="molecule type" value="Genomic_DNA"/>
</dbReference>
<dbReference type="PANTHER" id="PTHR10134">
    <property type="entry name" value="CYTOCHROME B-C1 COMPLEX SUBUNIT RIESKE, MITOCHONDRIAL"/>
    <property type="match status" value="1"/>
</dbReference>